<proteinExistence type="predicted"/>
<dbReference type="EMBL" id="WSRP01000001">
    <property type="protein sequence ID" value="MVX55617.1"/>
    <property type="molecule type" value="Genomic_DNA"/>
</dbReference>
<comment type="caution">
    <text evidence="2">The sequence shown here is derived from an EMBL/GenBank/DDBJ whole genome shotgun (WGS) entry which is preliminary data.</text>
</comment>
<evidence type="ECO:0000313" key="2">
    <source>
        <dbReference type="EMBL" id="MVX55617.1"/>
    </source>
</evidence>
<reference evidence="2 3" key="1">
    <citation type="submission" date="2019-12" db="EMBL/GenBank/DDBJ databases">
        <title>Microbes associate with the intestines of laboratory mice.</title>
        <authorList>
            <person name="Navarre W."/>
            <person name="Wong E."/>
        </authorList>
    </citation>
    <scope>NUCLEOTIDE SEQUENCE [LARGE SCALE GENOMIC DNA]</scope>
    <source>
        <strain evidence="2 3">NM82_D38</strain>
    </source>
</reference>
<sequence length="101" mass="10172">MSGAAIVGAVTAAVAAGASIYSSKKQSKATKRAADQQAKSSAQQLNQQQQEFNRANQNEVDVSSILDSAQEGDSSATMLTGAGGIERDKLSLGGVSSLLGG</sequence>
<organism evidence="2 3">
    <name type="scientific">Parasutterella muris</name>
    <dbReference type="NCBI Taxonomy" id="2565572"/>
    <lineage>
        <taxon>Bacteria</taxon>
        <taxon>Pseudomonadati</taxon>
        <taxon>Pseudomonadota</taxon>
        <taxon>Betaproteobacteria</taxon>
        <taxon>Burkholderiales</taxon>
        <taxon>Sutterellaceae</taxon>
        <taxon>Parasutterella</taxon>
    </lineage>
</organism>
<gene>
    <name evidence="2" type="ORF">E5987_00125</name>
</gene>
<feature type="compositionally biased region" description="Polar residues" evidence="1">
    <location>
        <begin position="51"/>
        <end position="78"/>
    </location>
</feature>
<keyword evidence="3" id="KW-1185">Reference proteome</keyword>
<evidence type="ECO:0000256" key="1">
    <source>
        <dbReference type="SAM" id="MobiDB-lite"/>
    </source>
</evidence>
<protein>
    <submittedName>
        <fullName evidence="2">Uncharacterized protein</fullName>
    </submittedName>
</protein>
<feature type="compositionally biased region" description="Low complexity" evidence="1">
    <location>
        <begin position="35"/>
        <end position="50"/>
    </location>
</feature>
<dbReference type="RefSeq" id="WP_160334053.1">
    <property type="nucleotide sequence ID" value="NZ_WSRP01000001.1"/>
</dbReference>
<dbReference type="Proteomes" id="UP000472580">
    <property type="component" value="Unassembled WGS sequence"/>
</dbReference>
<name>A0A6L6YDS8_9BURK</name>
<dbReference type="AlphaFoldDB" id="A0A6L6YDS8"/>
<feature type="region of interest" description="Disordered" evidence="1">
    <location>
        <begin position="21"/>
        <end position="83"/>
    </location>
</feature>
<evidence type="ECO:0000313" key="3">
    <source>
        <dbReference type="Proteomes" id="UP000472580"/>
    </source>
</evidence>
<accession>A0A6L6YDS8</accession>